<evidence type="ECO:0000256" key="3">
    <source>
        <dbReference type="ARBA" id="ARBA00022538"/>
    </source>
</evidence>
<evidence type="ECO:0000256" key="8">
    <source>
        <dbReference type="ARBA" id="ARBA00023136"/>
    </source>
</evidence>
<keyword evidence="3" id="KW-0633">Potassium transport</keyword>
<dbReference type="GO" id="GO:1990573">
    <property type="term" value="P:potassium ion import across plasma membrane"/>
    <property type="evidence" value="ECO:0007669"/>
    <property type="project" value="TreeGrafter"/>
</dbReference>
<evidence type="ECO:0000256" key="6">
    <source>
        <dbReference type="ARBA" id="ARBA00022989"/>
    </source>
</evidence>
<dbReference type="GO" id="GO:0005886">
    <property type="term" value="C:plasma membrane"/>
    <property type="evidence" value="ECO:0007669"/>
    <property type="project" value="TreeGrafter"/>
</dbReference>
<protein>
    <submittedName>
        <fullName evidence="11">TrkH-domain-containing protein</fullName>
    </submittedName>
</protein>
<evidence type="ECO:0000256" key="7">
    <source>
        <dbReference type="ARBA" id="ARBA00023065"/>
    </source>
</evidence>
<dbReference type="STRING" id="1314781.A0A166AEA1"/>
<dbReference type="Proteomes" id="UP000077266">
    <property type="component" value="Unassembled WGS sequence"/>
</dbReference>
<proteinExistence type="predicted"/>
<keyword evidence="6 10" id="KW-1133">Transmembrane helix</keyword>
<accession>A0A166AEA1</accession>
<dbReference type="PANTHER" id="PTHR31064:SF30">
    <property type="entry name" value="HIGH-AFFINITY POTASSIUM TRANSPORT PROTEIN-RELATED"/>
    <property type="match status" value="1"/>
</dbReference>
<dbReference type="InterPro" id="IPR004773">
    <property type="entry name" value="K/Na_transp_Trk1/HKT1"/>
</dbReference>
<dbReference type="AlphaFoldDB" id="A0A166AEA1"/>
<feature type="transmembrane region" description="Helical" evidence="10">
    <location>
        <begin position="538"/>
        <end position="565"/>
    </location>
</feature>
<dbReference type="InterPro" id="IPR051143">
    <property type="entry name" value="TrkH_K-transport"/>
</dbReference>
<keyword evidence="5" id="KW-0630">Potassium</keyword>
<evidence type="ECO:0000313" key="11">
    <source>
        <dbReference type="EMBL" id="KZV91059.1"/>
    </source>
</evidence>
<dbReference type="EMBL" id="KV426035">
    <property type="protein sequence ID" value="KZV91059.1"/>
    <property type="molecule type" value="Genomic_DNA"/>
</dbReference>
<dbReference type="Pfam" id="PF02386">
    <property type="entry name" value="TrkH"/>
    <property type="match status" value="1"/>
</dbReference>
<feature type="transmembrane region" description="Helical" evidence="10">
    <location>
        <begin position="728"/>
        <end position="747"/>
    </location>
</feature>
<dbReference type="PANTHER" id="PTHR31064">
    <property type="entry name" value="POTASSIUM TRANSPORT PROTEIN DDB_G0292412-RELATED"/>
    <property type="match status" value="1"/>
</dbReference>
<dbReference type="InParanoid" id="A0A166AEA1"/>
<feature type="region of interest" description="Disordered" evidence="9">
    <location>
        <begin position="149"/>
        <end position="221"/>
    </location>
</feature>
<evidence type="ECO:0000256" key="2">
    <source>
        <dbReference type="ARBA" id="ARBA00022448"/>
    </source>
</evidence>
<sequence length="851" mass="94582">MGPNAAGSSDKSKPPLRRAVDYVKGHANFFRIHLTAFILIPFLCGTILFACNGRYRVDYLDSLFIAYSAFSGCGLSTVNLSQLTAWQQVILLLLMVGGHFGVVSTFMVLVRKHYFQTRCQHFVKVTRGRSLRRFMTSFSTASTTAVVPTSTSEPVVNGSGVRDPLASATNGRPRPAMRALTTGASPINKAPPTALAPLPPLPSTMRRGSLPAVSTAAPHPFPKRVQDLQSPGLNLPVHRDAEPQVPVADHSPPVTPSHEAHHVRFAPAPDGEQHDGAAPVINVNGTLFHSTGATLTASPTSIQSPLPATPSMENVIETDLRQRRHPQPTPLRRATIVHPRSQMPAHYHQRGGFPTLSLVKRLFYRLFPKTYTTLHRKFTLPSTPVIVARPNIHTKGQQEGDHEKGNSWTDDIEKMFSNVQHRLERWVPFDGLKVSRNSNFDYDDLTEEQLEKIGGIEYRALRLLSYLVPLYMLGVHAFCFILIAPYLASTSRYDSVFTSQVRVVPKAWFALFQVVGAFTGGGMSLSDLGMVPFQRATLMIFSLGFAILAGNHAFPIFLRLTIWILTKFEKENSPRDKTLHFLLDHPRRCFIYLFPCQQTWFLVVVLVVLSVLEWAAFLVLDIGLPVTESLPPGARVLAGLFQGLAARAAGFAIVNIGALAPAVIFLYIVMMYIAVFPVAMSIRSTNVYEEKSLGIYEKEESDEPTLDAETKDREAVGKYLNWHLRRQLAFDLWWLIVGVWLVCIIERDKLMDDDNAPWFNLFRVVFELVSAYGGVGLSLGIPTENFSFIGACRPLSKVVVIFVMVRGRHRGLPMAVDRSILLPEEFSNDLHARTGGRPVTRAYTLPADAGW</sequence>
<keyword evidence="8 10" id="KW-0472">Membrane</keyword>
<keyword evidence="2" id="KW-0813">Transport</keyword>
<feature type="transmembrane region" description="Helical" evidence="10">
    <location>
        <begin position="30"/>
        <end position="51"/>
    </location>
</feature>
<feature type="transmembrane region" description="Helical" evidence="10">
    <location>
        <begin position="63"/>
        <end position="83"/>
    </location>
</feature>
<keyword evidence="4 10" id="KW-0812">Transmembrane</keyword>
<name>A0A166AEA1_EXIGL</name>
<dbReference type="NCBIfam" id="TIGR00934">
    <property type="entry name" value="2a38euk"/>
    <property type="match status" value="1"/>
</dbReference>
<comment type="subcellular location">
    <subcellularLocation>
        <location evidence="1">Membrane</location>
        <topology evidence="1">Multi-pass membrane protein</topology>
    </subcellularLocation>
</comment>
<keyword evidence="12" id="KW-1185">Reference proteome</keyword>
<reference evidence="11 12" key="1">
    <citation type="journal article" date="2016" name="Mol. Biol. Evol.">
        <title>Comparative Genomics of Early-Diverging Mushroom-Forming Fungi Provides Insights into the Origins of Lignocellulose Decay Capabilities.</title>
        <authorList>
            <person name="Nagy L.G."/>
            <person name="Riley R."/>
            <person name="Tritt A."/>
            <person name="Adam C."/>
            <person name="Daum C."/>
            <person name="Floudas D."/>
            <person name="Sun H."/>
            <person name="Yadav J.S."/>
            <person name="Pangilinan J."/>
            <person name="Larsson K.H."/>
            <person name="Matsuura K."/>
            <person name="Barry K."/>
            <person name="Labutti K."/>
            <person name="Kuo R."/>
            <person name="Ohm R.A."/>
            <person name="Bhattacharya S.S."/>
            <person name="Shirouzu T."/>
            <person name="Yoshinaga Y."/>
            <person name="Martin F.M."/>
            <person name="Grigoriev I.V."/>
            <person name="Hibbett D.S."/>
        </authorList>
    </citation>
    <scope>NUCLEOTIDE SEQUENCE [LARGE SCALE GENOMIC DNA]</scope>
    <source>
        <strain evidence="11 12">HHB12029</strain>
    </source>
</reference>
<evidence type="ECO:0000256" key="4">
    <source>
        <dbReference type="ARBA" id="ARBA00022692"/>
    </source>
</evidence>
<feature type="transmembrane region" description="Helical" evidence="10">
    <location>
        <begin position="507"/>
        <end position="526"/>
    </location>
</feature>
<evidence type="ECO:0000256" key="1">
    <source>
        <dbReference type="ARBA" id="ARBA00004141"/>
    </source>
</evidence>
<evidence type="ECO:0000256" key="5">
    <source>
        <dbReference type="ARBA" id="ARBA00022958"/>
    </source>
</evidence>
<dbReference type="GO" id="GO:0140107">
    <property type="term" value="F:high-affinity potassium ion transmembrane transporter activity"/>
    <property type="evidence" value="ECO:0007669"/>
    <property type="project" value="TreeGrafter"/>
</dbReference>
<evidence type="ECO:0000313" key="12">
    <source>
        <dbReference type="Proteomes" id="UP000077266"/>
    </source>
</evidence>
<organism evidence="11 12">
    <name type="scientific">Exidia glandulosa HHB12029</name>
    <dbReference type="NCBI Taxonomy" id="1314781"/>
    <lineage>
        <taxon>Eukaryota</taxon>
        <taxon>Fungi</taxon>
        <taxon>Dikarya</taxon>
        <taxon>Basidiomycota</taxon>
        <taxon>Agaricomycotina</taxon>
        <taxon>Agaricomycetes</taxon>
        <taxon>Auriculariales</taxon>
        <taxon>Exidiaceae</taxon>
        <taxon>Exidia</taxon>
    </lineage>
</organism>
<keyword evidence="7" id="KW-0406">Ion transport</keyword>
<feature type="transmembrane region" description="Helical" evidence="10">
    <location>
        <begin position="89"/>
        <end position="110"/>
    </location>
</feature>
<dbReference type="OrthoDB" id="9999863at2759"/>
<evidence type="ECO:0000256" key="9">
    <source>
        <dbReference type="SAM" id="MobiDB-lite"/>
    </source>
</evidence>
<gene>
    <name evidence="11" type="ORF">EXIGLDRAFT_719694</name>
</gene>
<evidence type="ECO:0000256" key="10">
    <source>
        <dbReference type="SAM" id="Phobius"/>
    </source>
</evidence>
<dbReference type="FunCoup" id="A0A166AEA1">
    <property type="interactions" value="87"/>
</dbReference>
<feature type="transmembrane region" description="Helical" evidence="10">
    <location>
        <begin position="600"/>
        <end position="624"/>
    </location>
</feature>
<feature type="transmembrane region" description="Helical" evidence="10">
    <location>
        <begin position="463"/>
        <end position="487"/>
    </location>
</feature>
<dbReference type="InterPro" id="IPR003445">
    <property type="entry name" value="Cat_transpt"/>
</dbReference>
<dbReference type="GO" id="GO:0030007">
    <property type="term" value="P:intracellular potassium ion homeostasis"/>
    <property type="evidence" value="ECO:0007669"/>
    <property type="project" value="TreeGrafter"/>
</dbReference>